<reference evidence="2" key="1">
    <citation type="submission" date="2021-06" db="EMBL/GenBank/DDBJ databases">
        <authorList>
            <person name="Kallberg Y."/>
            <person name="Tangrot J."/>
            <person name="Rosling A."/>
        </authorList>
    </citation>
    <scope>NUCLEOTIDE SEQUENCE</scope>
    <source>
        <strain evidence="2">IN212</strain>
    </source>
</reference>
<dbReference type="Proteomes" id="UP000789396">
    <property type="component" value="Unassembled WGS sequence"/>
</dbReference>
<dbReference type="AlphaFoldDB" id="A0A9N8WAT6"/>
<dbReference type="EMBL" id="CAJVPZ010000820">
    <property type="protein sequence ID" value="CAG8476988.1"/>
    <property type="molecule type" value="Genomic_DNA"/>
</dbReference>
<comment type="caution">
    <text evidence="2">The sequence shown here is derived from an EMBL/GenBank/DDBJ whole genome shotgun (WGS) entry which is preliminary data.</text>
</comment>
<sequence>MPTESIIVPIPKPEKSTINKEPQKNDDNKQPSVRVIKTKKETQLLTDGKKVDLEKFLAEKGANDETKVRILLINSLISQLFPNYPNLIKIATEGFEKQVNIKTEQDYQENYKLVEDYLKEIKEKKVNDMDTGQESMIVCGDCYEEKRMAEEELEE</sequence>
<evidence type="ECO:0000313" key="3">
    <source>
        <dbReference type="Proteomes" id="UP000789396"/>
    </source>
</evidence>
<evidence type="ECO:0000256" key="1">
    <source>
        <dbReference type="SAM" id="MobiDB-lite"/>
    </source>
</evidence>
<feature type="compositionally biased region" description="Basic and acidic residues" evidence="1">
    <location>
        <begin position="12"/>
        <end position="29"/>
    </location>
</feature>
<name>A0A9N8WAT6_9GLOM</name>
<proteinExistence type="predicted"/>
<keyword evidence="3" id="KW-1185">Reference proteome</keyword>
<evidence type="ECO:0000313" key="2">
    <source>
        <dbReference type="EMBL" id="CAG8476988.1"/>
    </source>
</evidence>
<feature type="region of interest" description="Disordered" evidence="1">
    <location>
        <begin position="1"/>
        <end position="32"/>
    </location>
</feature>
<protein>
    <submittedName>
        <fullName evidence="2">881_t:CDS:1</fullName>
    </submittedName>
</protein>
<organism evidence="2 3">
    <name type="scientific">Racocetra fulgida</name>
    <dbReference type="NCBI Taxonomy" id="60492"/>
    <lineage>
        <taxon>Eukaryota</taxon>
        <taxon>Fungi</taxon>
        <taxon>Fungi incertae sedis</taxon>
        <taxon>Mucoromycota</taxon>
        <taxon>Glomeromycotina</taxon>
        <taxon>Glomeromycetes</taxon>
        <taxon>Diversisporales</taxon>
        <taxon>Gigasporaceae</taxon>
        <taxon>Racocetra</taxon>
    </lineage>
</organism>
<gene>
    <name evidence="2" type="ORF">RFULGI_LOCUS1366</name>
</gene>
<accession>A0A9N8WAT6</accession>